<dbReference type="OrthoDB" id="9764969at2"/>
<protein>
    <recommendedName>
        <fullName evidence="3">Exo-alpha-sialidase</fullName>
    </recommendedName>
</protein>
<evidence type="ECO:0000313" key="1">
    <source>
        <dbReference type="EMBL" id="RFN57597.1"/>
    </source>
</evidence>
<keyword evidence="2" id="KW-1185">Reference proteome</keyword>
<accession>A0A3E1Q640</accession>
<sequence length="412" mass="45564">MRISFIVFLFLFISCKNEVKKEDKISPKEITENVQLISNPTTVNSSLPRLFSNGESLFLSYVTQRDSLSTLYYSEYKSKNWQEPIAVSSGTDWFINWADFPVIAENKGTVLTSHLQKSAKGTYTYNVKLDLYNSEEESWKNDFLLHNDGTKSEHGFVSMIPNKKGFFVTWLDGRNTVGGGHENHDSHNEGGAMTLRAATVNFKGEISNDTELDNSVCDCCGTSSAMTTNGPIVAYRDRSKEEIRDISVIRFENEEPTKSQTIGNDNWEIPGCPVNGPSIAALENSVAVGWFTAVGGEGKVQIAFSEDNGKNFGSSIRVDTKNATGRVEVEMISDKEAVIIWMEPNGEEEVIKVRKIAVSGEVGAPIIVSKTSAERASGFPQTAKLGDKLFFAWTQTDSSKVVRTAQLDIKNL</sequence>
<dbReference type="AlphaFoldDB" id="A0A3E1Q640"/>
<dbReference type="RefSeq" id="WP_117160481.1">
    <property type="nucleotide sequence ID" value="NZ_QVID01000003.1"/>
</dbReference>
<organism evidence="1 2">
    <name type="scientific">Marixanthomonas ophiurae</name>
    <dbReference type="NCBI Taxonomy" id="387659"/>
    <lineage>
        <taxon>Bacteria</taxon>
        <taxon>Pseudomonadati</taxon>
        <taxon>Bacteroidota</taxon>
        <taxon>Flavobacteriia</taxon>
        <taxon>Flavobacteriales</taxon>
        <taxon>Flavobacteriaceae</taxon>
        <taxon>Marixanthomonas</taxon>
    </lineage>
</organism>
<evidence type="ECO:0008006" key="3">
    <source>
        <dbReference type="Google" id="ProtNLM"/>
    </source>
</evidence>
<dbReference type="EMBL" id="QVID01000003">
    <property type="protein sequence ID" value="RFN57597.1"/>
    <property type="molecule type" value="Genomic_DNA"/>
</dbReference>
<gene>
    <name evidence="1" type="ORF">DZ858_14870</name>
</gene>
<dbReference type="Proteomes" id="UP000261082">
    <property type="component" value="Unassembled WGS sequence"/>
</dbReference>
<evidence type="ECO:0000313" key="2">
    <source>
        <dbReference type="Proteomes" id="UP000261082"/>
    </source>
</evidence>
<reference evidence="1 2" key="1">
    <citation type="journal article" date="2007" name="Int. J. Syst. Evol. Microbiol.">
        <title>Marixanthomonas ophiurae gen. nov., sp. nov., a marine bacterium of the family Flavobacteriaceae isolated from a deep-sea brittle star.</title>
        <authorList>
            <person name="Romanenko L.A."/>
            <person name="Uchino M."/>
            <person name="Frolova G.M."/>
            <person name="Mikhailov V.V."/>
        </authorList>
    </citation>
    <scope>NUCLEOTIDE SEQUENCE [LARGE SCALE GENOMIC DNA]</scope>
    <source>
        <strain evidence="1 2">KMM 3046</strain>
    </source>
</reference>
<proteinExistence type="predicted"/>
<dbReference type="PROSITE" id="PS51257">
    <property type="entry name" value="PROKAR_LIPOPROTEIN"/>
    <property type="match status" value="1"/>
</dbReference>
<comment type="caution">
    <text evidence="1">The sequence shown here is derived from an EMBL/GenBank/DDBJ whole genome shotgun (WGS) entry which is preliminary data.</text>
</comment>
<name>A0A3E1Q640_9FLAO</name>